<dbReference type="Proteomes" id="UP001592530">
    <property type="component" value="Unassembled WGS sequence"/>
</dbReference>
<name>A0ABV6XCI2_9ACTN</name>
<organism evidence="1 2">
    <name type="scientific">Streptacidiphilus alkalitolerans</name>
    <dbReference type="NCBI Taxonomy" id="3342712"/>
    <lineage>
        <taxon>Bacteria</taxon>
        <taxon>Bacillati</taxon>
        <taxon>Actinomycetota</taxon>
        <taxon>Actinomycetes</taxon>
        <taxon>Kitasatosporales</taxon>
        <taxon>Streptomycetaceae</taxon>
        <taxon>Streptacidiphilus</taxon>
    </lineage>
</organism>
<sequence length="80" mass="8922">MGVTTMGSDQRLVTHESAGATIVDTFPTANYQQALRLERAVLDAVAKWRTSNPWVSGGGEVWKDEVELIRLDKFVERGMK</sequence>
<gene>
    <name evidence="1" type="ORF">ACEZDB_35680</name>
</gene>
<evidence type="ECO:0000313" key="1">
    <source>
        <dbReference type="EMBL" id="MFC1435987.1"/>
    </source>
</evidence>
<proteinExistence type="predicted"/>
<reference evidence="1 2" key="1">
    <citation type="submission" date="2024-09" db="EMBL/GenBank/DDBJ databases">
        <authorList>
            <person name="Lee S.D."/>
        </authorList>
    </citation>
    <scope>NUCLEOTIDE SEQUENCE [LARGE SCALE GENOMIC DNA]</scope>
    <source>
        <strain evidence="1 2">N1-3</strain>
    </source>
</reference>
<evidence type="ECO:0000313" key="2">
    <source>
        <dbReference type="Proteomes" id="UP001592530"/>
    </source>
</evidence>
<dbReference type="RefSeq" id="WP_380559361.1">
    <property type="nucleotide sequence ID" value="NZ_JBHEZY010000024.1"/>
</dbReference>
<comment type="caution">
    <text evidence="1">The sequence shown here is derived from an EMBL/GenBank/DDBJ whole genome shotgun (WGS) entry which is preliminary data.</text>
</comment>
<protein>
    <submittedName>
        <fullName evidence="1">Uncharacterized protein</fullName>
    </submittedName>
</protein>
<accession>A0ABV6XCI2</accession>
<dbReference type="EMBL" id="JBHEZY010000024">
    <property type="protein sequence ID" value="MFC1435987.1"/>
    <property type="molecule type" value="Genomic_DNA"/>
</dbReference>